<dbReference type="Proteomes" id="UP000093352">
    <property type="component" value="Unassembled WGS sequence"/>
</dbReference>
<dbReference type="AlphaFoldDB" id="A0A371IL83"/>
<gene>
    <name evidence="1" type="ORF">BBG48_005540</name>
</gene>
<accession>A0A371IL83</accession>
<keyword evidence="2" id="KW-1185">Reference proteome</keyword>
<evidence type="ECO:0000313" key="1">
    <source>
        <dbReference type="EMBL" id="RDY21248.1"/>
    </source>
</evidence>
<sequence>MEMDGLIVDFDGEKNVVMYRGIKEYPIGGMIAEYARLHPTDLKEVILEYSRLEEKPSEKTLAEFFPWFVDKLEEKIGIASAVIITFEFMDLVSDMCKEEMSNLDEFFIEIKEEDSIGKFIFEGSGYSKLGKSTNKQALLSAYYWYAQSYVAFKHSFLMLASEDEYEEDQVNAFWSMFSENINFQHIDFRIANYEGKFHSLYTIKSSMSLLLFEVAHCMDNNVKFTKCANCGKYFVPEGRIDAIYCWYPSPQDPKRLCKDIGAQVTRANKEKNDIATKEYRKVYMKYKMITIRHPQNRDAKEKLSYLMSEVKIWREKMKNGIVTTESFLQWLEQFKE</sequence>
<organism evidence="1 2">
    <name type="scientific">Criibacterium bergeronii</name>
    <dbReference type="NCBI Taxonomy" id="1871336"/>
    <lineage>
        <taxon>Bacteria</taxon>
        <taxon>Bacillati</taxon>
        <taxon>Bacillota</taxon>
        <taxon>Clostridia</taxon>
        <taxon>Peptostreptococcales</taxon>
        <taxon>Filifactoraceae</taxon>
        <taxon>Criibacterium</taxon>
    </lineage>
</organism>
<reference evidence="1 2" key="1">
    <citation type="journal article" date="2016" name="Genome Announc.">
        <title>Draft Genome Sequence of Criibacterium bergeronii gen. nov., sp. nov., Strain CCRI-22567T, Isolated from a Vaginal Sample from a Woman with Bacterial Vaginosis.</title>
        <authorList>
            <person name="Maheux A.F."/>
            <person name="Berube E."/>
            <person name="Boudreau D.K."/>
            <person name="Raymond F."/>
            <person name="Corbeil J."/>
            <person name="Roy P.H."/>
            <person name="Boissinot M."/>
            <person name="Omar R.F."/>
        </authorList>
    </citation>
    <scope>NUCLEOTIDE SEQUENCE [LARGE SCALE GENOMIC DNA]</scope>
    <source>
        <strain evidence="1 2">CCRI-22567</strain>
    </source>
</reference>
<dbReference type="Pfam" id="PF19553">
    <property type="entry name" value="DUF6076"/>
    <property type="match status" value="1"/>
</dbReference>
<dbReference type="InterPro" id="IPR045722">
    <property type="entry name" value="DUF6076"/>
</dbReference>
<evidence type="ECO:0000313" key="2">
    <source>
        <dbReference type="Proteomes" id="UP000093352"/>
    </source>
</evidence>
<comment type="caution">
    <text evidence="1">The sequence shown here is derived from an EMBL/GenBank/DDBJ whole genome shotgun (WGS) entry which is preliminary data.</text>
</comment>
<protein>
    <submittedName>
        <fullName evidence="1">Uncharacterized protein</fullName>
    </submittedName>
</protein>
<dbReference type="RefSeq" id="WP_068912722.1">
    <property type="nucleotide sequence ID" value="NZ_MBEW02000009.1"/>
</dbReference>
<name>A0A371IL83_9FIRM</name>
<proteinExistence type="predicted"/>
<dbReference type="EMBL" id="MBEW02000009">
    <property type="protein sequence ID" value="RDY21248.1"/>
    <property type="molecule type" value="Genomic_DNA"/>
</dbReference>